<dbReference type="CDD" id="cd00063">
    <property type="entry name" value="FN3"/>
    <property type="match status" value="1"/>
</dbReference>
<evidence type="ECO:0000313" key="7">
    <source>
        <dbReference type="Ensembl" id="ENSPCLP00000020438.1"/>
    </source>
</evidence>
<accession>A0A669QQ66</accession>
<evidence type="ECO:0000259" key="6">
    <source>
        <dbReference type="PROSITE" id="PS51262"/>
    </source>
</evidence>
<dbReference type="PROSITE" id="PS50853">
    <property type="entry name" value="FN3"/>
    <property type="match status" value="1"/>
</dbReference>
<dbReference type="SUPFAM" id="SSF49265">
    <property type="entry name" value="Fibronectin type III"/>
    <property type="match status" value="1"/>
</dbReference>
<dbReference type="Gene3D" id="2.60.120.920">
    <property type="match status" value="1"/>
</dbReference>
<feature type="domain" description="B30.2/SPRY" evidence="4">
    <location>
        <begin position="424"/>
        <end position="627"/>
    </location>
</feature>
<dbReference type="PROSITE" id="PS51262">
    <property type="entry name" value="COS"/>
    <property type="match status" value="1"/>
</dbReference>
<sequence>MKQGLPARTSSRINNAGCKGKQNPHPAVLRGLPLAALSSPRWADLTLRNSLRGGGISPPSNPAQRLPSVSGIRTYGEGCNRARLRGRRLRLRMLGLARHTCSWRAGSGGETRVRKRLPARIRCDARAGAGGGPWAVRAALLVPAAGRGAALPRSPAMEEQKETLQRIISTLANKNDEIHNFIDMLNQTIRNVQINSSNVISELDDEFDALYSVLDEMKGSMASTIQQEQARKIQALQNQLSQCSNALESSEELLELAAQSLDIKDPVKFSEAARQIKDRVTMASAFRISLKPEVSDSMTHLMVDFTRERHALQTVKFLPVPKAPVIDLSACLVIDNCITVSWRMPEEDSRVDHFVLEYRKTNFDGLARVKDEQSWELIDYIKATEYTLSGLKFDTKYINVRVRACNKAVAGEYSDPVTLETKAFVFDLDNTSSHLNLKVEDSYVEWEPTGGKGQEKVKGKENKSRSGASPKRTSTGGKATVKGSRDRFAGESYTVLGNNAIESGQHYWEVRAQKDCKSYSVGVAYKTLGKYDQLGKTNISWCIHVNNWLQNTFAAKHNNKTKTLDIPVPDRLGVYCNFDGGQLTFYNAISKVPLHTFRMKFTQPLLPAFMIWCGGLANGKKLWHKPPSLLLVLRQKAGVLPRGTRPRFTPAGRAALPDLISSAIALRPIPRQPPARRPAAARWRQGAFCCFTCVCCRRFVLLNKAES</sequence>
<dbReference type="PANTHER" id="PTHR24099">
    <property type="entry name" value="E3 UBIQUITIN-PROTEIN LIGASE TRIM36-RELATED"/>
    <property type="match status" value="1"/>
</dbReference>
<dbReference type="AlphaFoldDB" id="A0A669QQ66"/>
<feature type="compositionally biased region" description="Polar residues" evidence="3">
    <location>
        <begin position="465"/>
        <end position="477"/>
    </location>
</feature>
<reference evidence="7" key="1">
    <citation type="submission" date="2025-08" db="UniProtKB">
        <authorList>
            <consortium name="Ensembl"/>
        </authorList>
    </citation>
    <scope>IDENTIFICATION</scope>
</reference>
<dbReference type="SMART" id="SM00449">
    <property type="entry name" value="SPRY"/>
    <property type="match status" value="1"/>
</dbReference>
<dbReference type="InterPro" id="IPR003879">
    <property type="entry name" value="Butyrophylin_SPRY"/>
</dbReference>
<dbReference type="InterPro" id="IPR043136">
    <property type="entry name" value="B30.2/SPRY_sf"/>
</dbReference>
<proteinExistence type="predicted"/>
<dbReference type="Proteomes" id="UP000472261">
    <property type="component" value="Unplaced"/>
</dbReference>
<evidence type="ECO:0000259" key="5">
    <source>
        <dbReference type="PROSITE" id="PS50853"/>
    </source>
</evidence>
<feature type="region of interest" description="Disordered" evidence="3">
    <location>
        <begin position="1"/>
        <end position="24"/>
    </location>
</feature>
<dbReference type="Gene3D" id="2.60.40.10">
    <property type="entry name" value="Immunoglobulins"/>
    <property type="match status" value="1"/>
</dbReference>
<feature type="domain" description="Fibronectin type-III" evidence="5">
    <location>
        <begin position="320"/>
        <end position="424"/>
    </location>
</feature>
<evidence type="ECO:0000256" key="2">
    <source>
        <dbReference type="SAM" id="Coils"/>
    </source>
</evidence>
<feature type="domain" description="COS" evidence="6">
    <location>
        <begin position="261"/>
        <end position="318"/>
    </location>
</feature>
<evidence type="ECO:0000256" key="1">
    <source>
        <dbReference type="ARBA" id="ARBA00023054"/>
    </source>
</evidence>
<dbReference type="Gene3D" id="1.20.5.170">
    <property type="match status" value="1"/>
</dbReference>
<dbReference type="InterPro" id="IPR001870">
    <property type="entry name" value="B30.2/SPRY"/>
</dbReference>
<keyword evidence="8" id="KW-1185">Reference proteome</keyword>
<dbReference type="InterPro" id="IPR013783">
    <property type="entry name" value="Ig-like_fold"/>
</dbReference>
<dbReference type="Pfam" id="PF00041">
    <property type="entry name" value="fn3"/>
    <property type="match status" value="1"/>
</dbReference>
<dbReference type="SMART" id="SM00060">
    <property type="entry name" value="FN3"/>
    <property type="match status" value="1"/>
</dbReference>
<dbReference type="InterPro" id="IPR050617">
    <property type="entry name" value="E3_ligase_FN3/SPRY"/>
</dbReference>
<dbReference type="Pfam" id="PF00622">
    <property type="entry name" value="SPRY"/>
    <property type="match status" value="1"/>
</dbReference>
<dbReference type="OMA" id="MCCENHE"/>
<dbReference type="InterPro" id="IPR003649">
    <property type="entry name" value="Bbox_C"/>
</dbReference>
<dbReference type="SMART" id="SM00502">
    <property type="entry name" value="BBC"/>
    <property type="match status" value="1"/>
</dbReference>
<dbReference type="InterPro" id="IPR003877">
    <property type="entry name" value="SPRY_dom"/>
</dbReference>
<reference evidence="7" key="2">
    <citation type="submission" date="2025-09" db="UniProtKB">
        <authorList>
            <consortium name="Ensembl"/>
        </authorList>
    </citation>
    <scope>IDENTIFICATION</scope>
</reference>
<dbReference type="PROSITE" id="PS50188">
    <property type="entry name" value="B302_SPRY"/>
    <property type="match status" value="1"/>
</dbReference>
<dbReference type="InterPro" id="IPR003961">
    <property type="entry name" value="FN3_dom"/>
</dbReference>
<dbReference type="PRINTS" id="PR01407">
    <property type="entry name" value="BUTYPHLNCDUF"/>
</dbReference>
<feature type="compositionally biased region" description="Basic and acidic residues" evidence="3">
    <location>
        <begin position="453"/>
        <end position="464"/>
    </location>
</feature>
<feature type="region of interest" description="Disordered" evidence="3">
    <location>
        <begin position="448"/>
        <end position="483"/>
    </location>
</feature>
<dbReference type="InterPro" id="IPR013320">
    <property type="entry name" value="ConA-like_dom_sf"/>
</dbReference>
<dbReference type="PANTHER" id="PTHR24099:SF8">
    <property type="entry name" value="FSD1-LIKE PROTEIN"/>
    <property type="match status" value="1"/>
</dbReference>
<dbReference type="InterPro" id="IPR036116">
    <property type="entry name" value="FN3_sf"/>
</dbReference>
<organism evidence="7 8">
    <name type="scientific">Phasianus colchicus</name>
    <name type="common">Common pheasant</name>
    <dbReference type="NCBI Taxonomy" id="9054"/>
    <lineage>
        <taxon>Eukaryota</taxon>
        <taxon>Metazoa</taxon>
        <taxon>Chordata</taxon>
        <taxon>Craniata</taxon>
        <taxon>Vertebrata</taxon>
        <taxon>Euteleostomi</taxon>
        <taxon>Archelosauria</taxon>
        <taxon>Archosauria</taxon>
        <taxon>Dinosauria</taxon>
        <taxon>Saurischia</taxon>
        <taxon>Theropoda</taxon>
        <taxon>Coelurosauria</taxon>
        <taxon>Aves</taxon>
        <taxon>Neognathae</taxon>
        <taxon>Galloanserae</taxon>
        <taxon>Galliformes</taxon>
        <taxon>Phasianidae</taxon>
        <taxon>Phasianinae</taxon>
        <taxon>Phasianus</taxon>
    </lineage>
</organism>
<evidence type="ECO:0000259" key="4">
    <source>
        <dbReference type="PROSITE" id="PS50188"/>
    </source>
</evidence>
<dbReference type="SUPFAM" id="SSF49899">
    <property type="entry name" value="Concanavalin A-like lectins/glucanases"/>
    <property type="match status" value="1"/>
</dbReference>
<dbReference type="Ensembl" id="ENSPCLT00000028293.1">
    <property type="protein sequence ID" value="ENSPCLP00000020438.1"/>
    <property type="gene ID" value="ENSPCLG00000017895.1"/>
</dbReference>
<protein>
    <submittedName>
        <fullName evidence="7">Uncharacterized protein</fullName>
    </submittedName>
</protein>
<evidence type="ECO:0000313" key="8">
    <source>
        <dbReference type="Proteomes" id="UP000472261"/>
    </source>
</evidence>
<dbReference type="InterPro" id="IPR017903">
    <property type="entry name" value="COS_domain"/>
</dbReference>
<name>A0A669QQ66_PHACC</name>
<evidence type="ECO:0000256" key="3">
    <source>
        <dbReference type="SAM" id="MobiDB-lite"/>
    </source>
</evidence>
<feature type="coiled-coil region" evidence="2">
    <location>
        <begin position="226"/>
        <end position="253"/>
    </location>
</feature>
<keyword evidence="1 2" id="KW-0175">Coiled coil</keyword>